<evidence type="ECO:0000313" key="2">
    <source>
        <dbReference type="EMBL" id="MDX8335889.1"/>
    </source>
</evidence>
<dbReference type="Proteomes" id="UP001279681">
    <property type="component" value="Unassembled WGS sequence"/>
</dbReference>
<dbReference type="RefSeq" id="WP_320313294.1">
    <property type="nucleotide sequence ID" value="NZ_JAVIKH010000005.1"/>
</dbReference>
<dbReference type="InterPro" id="IPR043519">
    <property type="entry name" value="NT_sf"/>
</dbReference>
<organism evidence="2 3">
    <name type="scientific">Candidatus Cetobacterium colombiensis</name>
    <dbReference type="NCBI Taxonomy" id="3073100"/>
    <lineage>
        <taxon>Bacteria</taxon>
        <taxon>Fusobacteriati</taxon>
        <taxon>Fusobacteriota</taxon>
        <taxon>Fusobacteriia</taxon>
        <taxon>Fusobacteriales</taxon>
        <taxon>Fusobacteriaceae</taxon>
        <taxon>Cetobacterium</taxon>
    </lineage>
</organism>
<proteinExistence type="predicted"/>
<evidence type="ECO:0000313" key="3">
    <source>
        <dbReference type="Proteomes" id="UP001279681"/>
    </source>
</evidence>
<dbReference type="EMBL" id="JAVIKH010000005">
    <property type="protein sequence ID" value="MDX8335889.1"/>
    <property type="molecule type" value="Genomic_DNA"/>
</dbReference>
<dbReference type="Pfam" id="PF18765">
    <property type="entry name" value="Polbeta"/>
    <property type="match status" value="1"/>
</dbReference>
<feature type="domain" description="Polymerase beta nucleotidyltransferase" evidence="1">
    <location>
        <begin position="7"/>
        <end position="95"/>
    </location>
</feature>
<reference evidence="3" key="1">
    <citation type="submission" date="2023-07" db="EMBL/GenBank/DDBJ databases">
        <authorList>
            <person name="Colorado M.A."/>
            <person name="Villamil L.M."/>
            <person name="Melo J.F."/>
            <person name="Rodriguez J.A."/>
            <person name="Ruiz R.Y."/>
        </authorList>
    </citation>
    <scope>NUCLEOTIDE SEQUENCE [LARGE SCALE GENOMIC DNA]</scope>
    <source>
        <strain evidence="3">C33</strain>
    </source>
</reference>
<comment type="caution">
    <text evidence="2">The sequence shown here is derived from an EMBL/GenBank/DDBJ whole genome shotgun (WGS) entry which is preliminary data.</text>
</comment>
<dbReference type="InterPro" id="IPR052930">
    <property type="entry name" value="TA_antitoxin_MntA"/>
</dbReference>
<dbReference type="NCBIfam" id="NF047752">
    <property type="entry name" value="MntA_antitoxin"/>
    <property type="match status" value="1"/>
</dbReference>
<accession>A0ABU4WB46</accession>
<sequence length="137" mass="16235">MEKIILENIIECLKEFKCKTIYIFGSYATGKINKESDIDIAFLSDKKIDKYSIFIKSQEISSKVNREVDLIDLEESTTIFQNQVVRNGIVILDKSPIEREKFEILVLKKYMELNELRKELLDNYSESLEEFIRNRRN</sequence>
<gene>
    <name evidence="2" type="ORF">RFV38_05165</name>
</gene>
<dbReference type="SUPFAM" id="SSF81301">
    <property type="entry name" value="Nucleotidyltransferase"/>
    <property type="match status" value="1"/>
</dbReference>
<dbReference type="InterPro" id="IPR041633">
    <property type="entry name" value="Polbeta"/>
</dbReference>
<keyword evidence="3" id="KW-1185">Reference proteome</keyword>
<evidence type="ECO:0000259" key="1">
    <source>
        <dbReference type="Pfam" id="PF18765"/>
    </source>
</evidence>
<name>A0ABU4WB46_9FUSO</name>
<protein>
    <submittedName>
        <fullName evidence="2">Nucleotidyltransferase domain-containing protein</fullName>
    </submittedName>
</protein>
<dbReference type="PANTHER" id="PTHR43852">
    <property type="entry name" value="NUCLEOTIDYLTRANSFERASE"/>
    <property type="match status" value="1"/>
</dbReference>
<dbReference type="CDD" id="cd05403">
    <property type="entry name" value="NT_KNTase_like"/>
    <property type="match status" value="1"/>
</dbReference>
<dbReference type="PANTHER" id="PTHR43852:SF2">
    <property type="entry name" value="PROTEIN ADENYLYLTRANSFERASE MNTA"/>
    <property type="match status" value="1"/>
</dbReference>
<dbReference type="Gene3D" id="3.30.460.10">
    <property type="entry name" value="Beta Polymerase, domain 2"/>
    <property type="match status" value="1"/>
</dbReference>